<keyword evidence="2" id="KW-1185">Reference proteome</keyword>
<proteinExistence type="predicted"/>
<protein>
    <submittedName>
        <fullName evidence="1">Uncharacterized protein</fullName>
    </submittedName>
</protein>
<dbReference type="EMBL" id="CM044703">
    <property type="protein sequence ID" value="KAI5674719.1"/>
    <property type="molecule type" value="Genomic_DNA"/>
</dbReference>
<name>A0ACC0BPV3_CATRO</name>
<comment type="caution">
    <text evidence="1">The sequence shown here is derived from an EMBL/GenBank/DDBJ whole genome shotgun (WGS) entry which is preliminary data.</text>
</comment>
<evidence type="ECO:0000313" key="2">
    <source>
        <dbReference type="Proteomes" id="UP001060085"/>
    </source>
</evidence>
<reference evidence="2" key="1">
    <citation type="journal article" date="2023" name="Nat. Plants">
        <title>Single-cell RNA sequencing provides a high-resolution roadmap for understanding the multicellular compartmentation of specialized metabolism.</title>
        <authorList>
            <person name="Sun S."/>
            <person name="Shen X."/>
            <person name="Li Y."/>
            <person name="Li Y."/>
            <person name="Wang S."/>
            <person name="Li R."/>
            <person name="Zhang H."/>
            <person name="Shen G."/>
            <person name="Guo B."/>
            <person name="Wei J."/>
            <person name="Xu J."/>
            <person name="St-Pierre B."/>
            <person name="Chen S."/>
            <person name="Sun C."/>
        </authorList>
    </citation>
    <scope>NUCLEOTIDE SEQUENCE [LARGE SCALE GENOMIC DNA]</scope>
</reference>
<sequence length="467" mass="50868">MSRLDKKTEELSINWEKAFHLYESAIACHDKSLQIQATLKLAHMSSHAPENILALVVPILVELLRRPSDNQSPSIQEASAYCLKCISCQGEGRLSMIIGQSGAIPSLLSLLQDSEGSLQKVLLKCLRNIVTFAGANRMIVLRNGGLEIVLRLLTSTSGVLRRVLLEILTALALLKEARRAIFNSRSVRFLVESVRCGSLISRTRAAQAIGLLGLVKKARRALVSLGAVEVLVELIRIGDASAKVVAANALGLISSHIDYIRPVAEAGAIPLYAELLEGCEPLGKEIAEDVFCILAIFEENAATIFDHLVRILRGSDSAAKVAAADVLWDLSSYKHLIDIVQNSGVIPILVELLTDDSSEIKEKVSGAVAQMSYNAAERLALADSGAIPHLIDLLRDESEEVRDNAAEALVNFSEDPLLSDRISHVLDDPSFQNMQDRVIQIRASDAHLEVSLRDMSSEHLTWEPSLS</sequence>
<dbReference type="Proteomes" id="UP001060085">
    <property type="component" value="Linkage Group LG03"/>
</dbReference>
<accession>A0ACC0BPV3</accession>
<gene>
    <name evidence="1" type="ORF">M9H77_15083</name>
</gene>
<evidence type="ECO:0000313" key="1">
    <source>
        <dbReference type="EMBL" id="KAI5674719.1"/>
    </source>
</evidence>
<organism evidence="1 2">
    <name type="scientific">Catharanthus roseus</name>
    <name type="common">Madagascar periwinkle</name>
    <name type="synonym">Vinca rosea</name>
    <dbReference type="NCBI Taxonomy" id="4058"/>
    <lineage>
        <taxon>Eukaryota</taxon>
        <taxon>Viridiplantae</taxon>
        <taxon>Streptophyta</taxon>
        <taxon>Embryophyta</taxon>
        <taxon>Tracheophyta</taxon>
        <taxon>Spermatophyta</taxon>
        <taxon>Magnoliopsida</taxon>
        <taxon>eudicotyledons</taxon>
        <taxon>Gunneridae</taxon>
        <taxon>Pentapetalae</taxon>
        <taxon>asterids</taxon>
        <taxon>lamiids</taxon>
        <taxon>Gentianales</taxon>
        <taxon>Apocynaceae</taxon>
        <taxon>Rauvolfioideae</taxon>
        <taxon>Vinceae</taxon>
        <taxon>Catharanthinae</taxon>
        <taxon>Catharanthus</taxon>
    </lineage>
</organism>